<feature type="compositionally biased region" description="Polar residues" evidence="4">
    <location>
        <begin position="369"/>
        <end position="391"/>
    </location>
</feature>
<gene>
    <name evidence="6" type="ORF">BV898_06577</name>
</gene>
<accession>A0A1W0WVV8</accession>
<dbReference type="InterPro" id="IPR037618">
    <property type="entry name" value="LIPB1/2_SAM_2nd"/>
</dbReference>
<feature type="region of interest" description="Disordered" evidence="4">
    <location>
        <begin position="262"/>
        <end position="292"/>
    </location>
</feature>
<feature type="compositionally biased region" description="Basic residues" evidence="4">
    <location>
        <begin position="79"/>
        <end position="89"/>
    </location>
</feature>
<dbReference type="EMBL" id="MTYJ01000040">
    <property type="protein sequence ID" value="OQV19342.1"/>
    <property type="molecule type" value="Genomic_DNA"/>
</dbReference>
<feature type="region of interest" description="Disordered" evidence="4">
    <location>
        <begin position="559"/>
        <end position="599"/>
    </location>
</feature>
<dbReference type="PANTHER" id="PTHR12587">
    <property type="entry name" value="LAR INTERACTING PROTEIN LIP -RELATED PROTEIN"/>
    <property type="match status" value="1"/>
</dbReference>
<feature type="region of interest" description="Disordered" evidence="4">
    <location>
        <begin position="55"/>
        <end position="91"/>
    </location>
</feature>
<feature type="compositionally biased region" description="Low complexity" evidence="4">
    <location>
        <begin position="411"/>
        <end position="422"/>
    </location>
</feature>
<dbReference type="Proteomes" id="UP000192578">
    <property type="component" value="Unassembled WGS sequence"/>
</dbReference>
<feature type="region of interest" description="Disordered" evidence="4">
    <location>
        <begin position="405"/>
        <end position="466"/>
    </location>
</feature>
<dbReference type="Gene3D" id="1.10.150.50">
    <property type="entry name" value="Transcription Factor, Ets-1"/>
    <property type="match status" value="3"/>
</dbReference>
<dbReference type="OrthoDB" id="6516566at2759"/>
<dbReference type="InterPro" id="IPR013761">
    <property type="entry name" value="SAM/pointed_sf"/>
</dbReference>
<feature type="compositionally biased region" description="Polar residues" evidence="4">
    <location>
        <begin position="450"/>
        <end position="464"/>
    </location>
</feature>
<feature type="compositionally biased region" description="Basic and acidic residues" evidence="4">
    <location>
        <begin position="350"/>
        <end position="360"/>
    </location>
</feature>
<evidence type="ECO:0000256" key="1">
    <source>
        <dbReference type="ARBA" id="ARBA00022737"/>
    </source>
</evidence>
<evidence type="ECO:0000256" key="3">
    <source>
        <dbReference type="SAM" id="Coils"/>
    </source>
</evidence>
<dbReference type="Pfam" id="PF00536">
    <property type="entry name" value="SAM_1"/>
    <property type="match status" value="2"/>
</dbReference>
<evidence type="ECO:0000313" key="7">
    <source>
        <dbReference type="Proteomes" id="UP000192578"/>
    </source>
</evidence>
<dbReference type="SMART" id="SM00454">
    <property type="entry name" value="SAM"/>
    <property type="match status" value="3"/>
</dbReference>
<dbReference type="SUPFAM" id="SSF47769">
    <property type="entry name" value="SAM/Pointed domain"/>
    <property type="match status" value="3"/>
</dbReference>
<feature type="region of interest" description="Disordered" evidence="4">
    <location>
        <begin position="343"/>
        <end position="391"/>
    </location>
</feature>
<feature type="domain" description="SAM" evidence="5">
    <location>
        <begin position="683"/>
        <end position="741"/>
    </location>
</feature>
<dbReference type="PANTHER" id="PTHR12587:SF14">
    <property type="entry name" value="AT31531P"/>
    <property type="match status" value="1"/>
</dbReference>
<dbReference type="GO" id="GO:0048786">
    <property type="term" value="C:presynaptic active zone"/>
    <property type="evidence" value="ECO:0007669"/>
    <property type="project" value="TreeGrafter"/>
</dbReference>
<keyword evidence="2 3" id="KW-0175">Coiled coil</keyword>
<reference evidence="7" key="1">
    <citation type="submission" date="2017-01" db="EMBL/GenBank/DDBJ databases">
        <title>Comparative genomics of anhydrobiosis in the tardigrade Hypsibius dujardini.</title>
        <authorList>
            <person name="Yoshida Y."/>
            <person name="Koutsovoulos G."/>
            <person name="Laetsch D."/>
            <person name="Stevens L."/>
            <person name="Kumar S."/>
            <person name="Horikawa D."/>
            <person name="Ishino K."/>
            <person name="Komine S."/>
            <person name="Tomita M."/>
            <person name="Blaxter M."/>
            <person name="Arakawa K."/>
        </authorList>
    </citation>
    <scope>NUCLEOTIDE SEQUENCE [LARGE SCALE GENOMIC DNA]</scope>
    <source>
        <strain evidence="7">Z151</strain>
    </source>
</reference>
<keyword evidence="1" id="KW-0677">Repeat</keyword>
<dbReference type="GO" id="GO:0007528">
    <property type="term" value="P:neuromuscular junction development"/>
    <property type="evidence" value="ECO:0007669"/>
    <property type="project" value="TreeGrafter"/>
</dbReference>
<evidence type="ECO:0000313" key="6">
    <source>
        <dbReference type="EMBL" id="OQV19342.1"/>
    </source>
</evidence>
<keyword evidence="7" id="KW-1185">Reference proteome</keyword>
<feature type="compositionally biased region" description="Polar residues" evidence="4">
    <location>
        <begin position="512"/>
        <end position="526"/>
    </location>
</feature>
<feature type="coiled-coil region" evidence="3">
    <location>
        <begin position="303"/>
        <end position="337"/>
    </location>
</feature>
<comment type="caution">
    <text evidence="6">The sequence shown here is derived from an EMBL/GenBank/DDBJ whole genome shotgun (WGS) entry which is preliminary data.</text>
</comment>
<protein>
    <submittedName>
        <fullName evidence="6">Liprin-beta-1</fullName>
    </submittedName>
</protein>
<dbReference type="Pfam" id="PF26022">
    <property type="entry name" value="CC_Liprin_beta"/>
    <property type="match status" value="1"/>
</dbReference>
<dbReference type="InterPro" id="IPR058914">
    <property type="entry name" value="LIPB1/2_CC"/>
</dbReference>
<organism evidence="6 7">
    <name type="scientific">Hypsibius exemplaris</name>
    <name type="common">Freshwater tardigrade</name>
    <dbReference type="NCBI Taxonomy" id="2072580"/>
    <lineage>
        <taxon>Eukaryota</taxon>
        <taxon>Metazoa</taxon>
        <taxon>Ecdysozoa</taxon>
        <taxon>Tardigrada</taxon>
        <taxon>Eutardigrada</taxon>
        <taxon>Parachela</taxon>
        <taxon>Hypsibioidea</taxon>
        <taxon>Hypsibiidae</taxon>
        <taxon>Hypsibius</taxon>
    </lineage>
</organism>
<evidence type="ECO:0000256" key="4">
    <source>
        <dbReference type="SAM" id="MobiDB-lite"/>
    </source>
</evidence>
<dbReference type="InterPro" id="IPR029515">
    <property type="entry name" value="Liprin"/>
</dbReference>
<evidence type="ECO:0000259" key="5">
    <source>
        <dbReference type="PROSITE" id="PS50105"/>
    </source>
</evidence>
<dbReference type="InterPro" id="IPR001660">
    <property type="entry name" value="SAM"/>
</dbReference>
<feature type="region of interest" description="Disordered" evidence="4">
    <location>
        <begin position="496"/>
        <end position="543"/>
    </location>
</feature>
<sequence length="932" mass="103782">MSSSDANQSESERSFVVDLFRSFSGSGLNMPSAPATSSSSQVIWHPRSAAANQVVNGTNSMPRLRRPPESGRTPAGRTARSKSPNRRRPASLMLTTGCDRCTSCSESLALASAAAGHPFAGSSGEYYNTGRGGSEFSSPAGGFYRRSTECRNCWEDSHSLASESSGHINAPLVDRMAEAVKRAESERDNLQDQLTLIFEQTKTQREKIHELQDMLLDKALQLESTEDLLREEMLSRSQLETNKLDLVTEMEDMRLRMMTNGSPYNHSNSSGSLKRNGTIDGSHQHVRTSPVNDMQQLRSELEHEKLRKTVELLTVKLEEKDRRIRQLEEALRMSNIRESDIVTRNGDYSARGDDSRDGGRKPPAIPRPSTASSQRKNYPVAHQSSHSLVNSAIGSDDSLARYAESDENGVSMSNRINGSSSSPRRRESSSRSTNSGRSRSTDGRLARPSDQPSLSYHSRQQQGSFRVLAPLSPSKSLGEKMSASSMSSSLGYLMRQRSLSSGPGQSDEEINRCSSVPNLNGRVGSQESDRIRASTPKSGFSEDKKRGLRKFFDKFTRSNSPQLDESLENQSFKRGGVRSTAGARLQHTGGGPPRRRWDVNSPVDEWTADMAIQWLEEDVQIPVPHTGKAWLRNGHALFSVTSHDMEKEMGISHPIHRKKLTLAINAKKDKDTQPMGKLDYLLVLRWLDDLNLPQYKDAFADARIDGRTLNFLTTDDLFYLKITNALHQASIKRGIQVLRECNFDMSRIKRRTAPNDPTSESPLTVLYWSSQRVMEWLELLDLAEYQPSLRGCGVHGGLMVLEDRFNAELLAELMSIPQSKTLLRRHLSKSFTELLGGEVIRLKRAAQAAPGFVSLSPQLKLKPVRRAFSLVRKRSKSDAVVEVPDYICPPDLKIDRTALDLSPIQLRKDSSTLSREDNCDSPSLNSLTLTTV</sequence>
<dbReference type="CDD" id="cd09566">
    <property type="entry name" value="SAM_liprin-beta1_2_repeat2"/>
    <property type="match status" value="1"/>
</dbReference>
<name>A0A1W0WVV8_HYPEX</name>
<evidence type="ECO:0000256" key="2">
    <source>
        <dbReference type="ARBA" id="ARBA00023054"/>
    </source>
</evidence>
<feature type="coiled-coil region" evidence="3">
    <location>
        <begin position="173"/>
        <end position="200"/>
    </location>
</feature>
<dbReference type="Pfam" id="PF07647">
    <property type="entry name" value="SAM_2"/>
    <property type="match status" value="1"/>
</dbReference>
<feature type="compositionally biased region" description="Polar residues" evidence="4">
    <location>
        <begin position="559"/>
        <end position="572"/>
    </location>
</feature>
<dbReference type="PROSITE" id="PS50105">
    <property type="entry name" value="SAM_DOMAIN"/>
    <property type="match status" value="1"/>
</dbReference>
<proteinExistence type="predicted"/>
<dbReference type="AlphaFoldDB" id="A0A1W0WVV8"/>